<feature type="domain" description="NodB homology" evidence="3">
    <location>
        <begin position="213"/>
        <end position="291"/>
    </location>
</feature>
<comment type="caution">
    <text evidence="4">The sequence shown here is derived from an EMBL/GenBank/DDBJ whole genome shotgun (WGS) entry which is preliminary data.</text>
</comment>
<dbReference type="GO" id="GO:0005576">
    <property type="term" value="C:extracellular region"/>
    <property type="evidence" value="ECO:0007669"/>
    <property type="project" value="UniProtKB-SubCell"/>
</dbReference>
<dbReference type="Gene3D" id="3.20.20.370">
    <property type="entry name" value="Glycoside hydrolase/deacetylase"/>
    <property type="match status" value="1"/>
</dbReference>
<dbReference type="EMBL" id="JAEKNR010000231">
    <property type="protein sequence ID" value="MBJ7600968.1"/>
    <property type="molecule type" value="Genomic_DNA"/>
</dbReference>
<dbReference type="PANTHER" id="PTHR34216:SF3">
    <property type="entry name" value="POLY-BETA-1,6-N-ACETYL-D-GLUCOSAMINE N-DEACETYLASE"/>
    <property type="match status" value="1"/>
</dbReference>
<organism evidence="4 5">
    <name type="scientific">Candidatus Nephthysia bennettiae</name>
    <dbReference type="NCBI Taxonomy" id="3127016"/>
    <lineage>
        <taxon>Bacteria</taxon>
        <taxon>Bacillati</taxon>
        <taxon>Candidatus Dormiibacterota</taxon>
        <taxon>Candidatus Dormibacteria</taxon>
        <taxon>Candidatus Dormibacterales</taxon>
        <taxon>Candidatus Dormibacteraceae</taxon>
        <taxon>Candidatus Nephthysia</taxon>
    </lineage>
</organism>
<evidence type="ECO:0000313" key="4">
    <source>
        <dbReference type="EMBL" id="MBJ7600968.1"/>
    </source>
</evidence>
<dbReference type="InterPro" id="IPR051398">
    <property type="entry name" value="Polysacch_Deacetylase"/>
</dbReference>
<keyword evidence="5" id="KW-1185">Reference proteome</keyword>
<keyword evidence="2" id="KW-0732">Signal</keyword>
<comment type="subcellular location">
    <subcellularLocation>
        <location evidence="1">Secreted</location>
    </subcellularLocation>
</comment>
<dbReference type="AlphaFoldDB" id="A0A934KEC0"/>
<reference evidence="4" key="1">
    <citation type="submission" date="2020-10" db="EMBL/GenBank/DDBJ databases">
        <title>Ca. Dormibacterota MAGs.</title>
        <authorList>
            <person name="Montgomery K."/>
        </authorList>
    </citation>
    <scope>NUCLEOTIDE SEQUENCE [LARGE SCALE GENOMIC DNA]</scope>
    <source>
        <strain evidence="4">SC8812_S17_10</strain>
    </source>
</reference>
<dbReference type="RefSeq" id="WP_338204964.1">
    <property type="nucleotide sequence ID" value="NZ_JAEKNR010000231.1"/>
</dbReference>
<dbReference type="SUPFAM" id="SSF88713">
    <property type="entry name" value="Glycoside hydrolase/deacetylase"/>
    <property type="match status" value="1"/>
</dbReference>
<evidence type="ECO:0000313" key="5">
    <source>
        <dbReference type="Proteomes" id="UP000612893"/>
    </source>
</evidence>
<evidence type="ECO:0000256" key="2">
    <source>
        <dbReference type="ARBA" id="ARBA00022729"/>
    </source>
</evidence>
<name>A0A934KEC0_9BACT</name>
<dbReference type="InterPro" id="IPR011330">
    <property type="entry name" value="Glyco_hydro/deAcase_b/a-brl"/>
</dbReference>
<dbReference type="PANTHER" id="PTHR34216">
    <property type="match status" value="1"/>
</dbReference>
<dbReference type="InterPro" id="IPR002509">
    <property type="entry name" value="NODB_dom"/>
</dbReference>
<evidence type="ECO:0000256" key="1">
    <source>
        <dbReference type="ARBA" id="ARBA00004613"/>
    </source>
</evidence>
<sequence length="376" mass="42485">MTTRSARALLPRLLAASLYYSGLVPAVRWWRRRVGPRLVILVYHRSSDEPLRRQLRYLRRHYRVLPLEQALQDLYRGPRREATTRDTRTPLAITFDDGYLDSYLSAAAQARDLRVPITIFLVPGYIDGRENFWWYETARLAREARSDEATIAGRTYLLSGPGQRRELARALYDVARGCRSVAEREVFLARARETLHVAQDAGGDDPGGRPVTWAQVGEMQESGWTSFGAHTLHHPVLKCLADSAELEREVRDSRCVLERRLGEPVRCFAYPLGRAEHIGADGVRAVQEAGYDWAVTTLRGINSPRTNPHLLRRIGVGGEQDWLVLAAELAGVWPMAGLRWLRLAARRVVPRSLKEKAQASAGARRPLSIEPVSRGR</sequence>
<gene>
    <name evidence="4" type="ORF">JF922_23225</name>
</gene>
<protein>
    <submittedName>
        <fullName evidence="4">Polysaccharide deacetylase family protein</fullName>
    </submittedName>
</protein>
<dbReference type="Pfam" id="PF01522">
    <property type="entry name" value="Polysacc_deac_1"/>
    <property type="match status" value="1"/>
</dbReference>
<dbReference type="GO" id="GO:0016810">
    <property type="term" value="F:hydrolase activity, acting on carbon-nitrogen (but not peptide) bonds"/>
    <property type="evidence" value="ECO:0007669"/>
    <property type="project" value="InterPro"/>
</dbReference>
<accession>A0A934KEC0</accession>
<dbReference type="Proteomes" id="UP000612893">
    <property type="component" value="Unassembled WGS sequence"/>
</dbReference>
<dbReference type="CDD" id="cd10918">
    <property type="entry name" value="CE4_NodB_like_5s_6s"/>
    <property type="match status" value="1"/>
</dbReference>
<dbReference type="GO" id="GO:0005975">
    <property type="term" value="P:carbohydrate metabolic process"/>
    <property type="evidence" value="ECO:0007669"/>
    <property type="project" value="InterPro"/>
</dbReference>
<proteinExistence type="predicted"/>
<evidence type="ECO:0000259" key="3">
    <source>
        <dbReference type="Pfam" id="PF01522"/>
    </source>
</evidence>